<reference evidence="12 13" key="1">
    <citation type="journal article" date="2023" name="PLoS ONE">
        <title>Cytospora paraplurivora sp. nov. isolated from orchards with fruit tree decline syndrome in Ontario, Canada.</title>
        <authorList>
            <person name="Ilyukhin E."/>
            <person name="Nguyen H.D.T."/>
            <person name="Castle A.J."/>
            <person name="Ellouze W."/>
        </authorList>
    </citation>
    <scope>NUCLEOTIDE SEQUENCE [LARGE SCALE GENOMIC DNA]</scope>
    <source>
        <strain evidence="12 13">FDS-564</strain>
    </source>
</reference>
<keyword evidence="5 10" id="KW-0812">Transmembrane</keyword>
<gene>
    <name evidence="12" type="primary">PRM1</name>
    <name evidence="12" type="ORF">SLS53_001166</name>
</gene>
<keyword evidence="7 10" id="KW-1133">Transmembrane helix</keyword>
<dbReference type="GO" id="GO:0005886">
    <property type="term" value="C:plasma membrane"/>
    <property type="evidence" value="ECO:0007669"/>
    <property type="project" value="UniProtKB-SubCell"/>
</dbReference>
<evidence type="ECO:0000256" key="4">
    <source>
        <dbReference type="ARBA" id="ARBA00022475"/>
    </source>
</evidence>
<name>A0AAN9UQ16_9PEZI</name>
<evidence type="ECO:0000256" key="1">
    <source>
        <dbReference type="ARBA" id="ARBA00002512"/>
    </source>
</evidence>
<feature type="region of interest" description="Disordered" evidence="11">
    <location>
        <begin position="1"/>
        <end position="53"/>
    </location>
</feature>
<feature type="transmembrane region" description="Helical" evidence="10">
    <location>
        <begin position="332"/>
        <end position="353"/>
    </location>
</feature>
<evidence type="ECO:0000256" key="11">
    <source>
        <dbReference type="SAM" id="MobiDB-lite"/>
    </source>
</evidence>
<comment type="caution">
    <text evidence="10">Lacks conserved residue(s) required for the propagation of feature annotation.</text>
</comment>
<keyword evidence="6 10" id="KW-0184">Conjugation</keyword>
<evidence type="ECO:0000256" key="2">
    <source>
        <dbReference type="ARBA" id="ARBA00004651"/>
    </source>
</evidence>
<feature type="transmembrane region" description="Helical" evidence="10">
    <location>
        <begin position="403"/>
        <end position="436"/>
    </location>
</feature>
<comment type="similarity">
    <text evidence="3 10">Belongs to the PRM1 family.</text>
</comment>
<keyword evidence="13" id="KW-1185">Reference proteome</keyword>
<comment type="function">
    <text evidence="1 10">Involved in cell fusion during mating by stabilizing the plasma membrane fusion event.</text>
</comment>
<dbReference type="Proteomes" id="UP001320245">
    <property type="component" value="Unassembled WGS sequence"/>
</dbReference>
<keyword evidence="4 10" id="KW-1003">Cell membrane</keyword>
<keyword evidence="8 10" id="KW-0472">Membrane</keyword>
<evidence type="ECO:0000256" key="8">
    <source>
        <dbReference type="ARBA" id="ARBA00023136"/>
    </source>
</evidence>
<evidence type="ECO:0000256" key="10">
    <source>
        <dbReference type="RuleBase" id="RU366035"/>
    </source>
</evidence>
<dbReference type="PANTHER" id="PTHR31030:SF1">
    <property type="entry name" value="PLASMA MEMBRANE FUSION PROTEIN PRM1"/>
    <property type="match status" value="1"/>
</dbReference>
<dbReference type="GO" id="GO:0032220">
    <property type="term" value="P:plasma membrane fusion involved in cytogamy"/>
    <property type="evidence" value="ECO:0007669"/>
    <property type="project" value="TreeGrafter"/>
</dbReference>
<dbReference type="InterPro" id="IPR026777">
    <property type="entry name" value="PRM1"/>
</dbReference>
<proteinExistence type="inferred from homology"/>
<comment type="caution">
    <text evidence="12">The sequence shown here is derived from an EMBL/GenBank/DDBJ whole genome shotgun (WGS) entry which is preliminary data.</text>
</comment>
<evidence type="ECO:0000256" key="3">
    <source>
        <dbReference type="ARBA" id="ARBA00010780"/>
    </source>
</evidence>
<dbReference type="GO" id="GO:0043332">
    <property type="term" value="C:mating projection tip"/>
    <property type="evidence" value="ECO:0007669"/>
    <property type="project" value="UniProtKB-UniRule"/>
</dbReference>
<feature type="compositionally biased region" description="Basic and acidic residues" evidence="11">
    <location>
        <begin position="724"/>
        <end position="740"/>
    </location>
</feature>
<evidence type="ECO:0000256" key="6">
    <source>
        <dbReference type="ARBA" id="ARBA00022971"/>
    </source>
</evidence>
<dbReference type="PANTHER" id="PTHR31030">
    <property type="entry name" value="PLASMA MEMBRANE FUSION PROTEIN PRM1"/>
    <property type="match status" value="1"/>
</dbReference>
<organism evidence="12 13">
    <name type="scientific">Cytospora paraplurivora</name>
    <dbReference type="NCBI Taxonomy" id="2898453"/>
    <lineage>
        <taxon>Eukaryota</taxon>
        <taxon>Fungi</taxon>
        <taxon>Dikarya</taxon>
        <taxon>Ascomycota</taxon>
        <taxon>Pezizomycotina</taxon>
        <taxon>Sordariomycetes</taxon>
        <taxon>Sordariomycetidae</taxon>
        <taxon>Diaporthales</taxon>
        <taxon>Cytosporaceae</taxon>
        <taxon>Cytospora</taxon>
    </lineage>
</organism>
<feature type="region of interest" description="Disordered" evidence="11">
    <location>
        <begin position="706"/>
        <end position="749"/>
    </location>
</feature>
<keyword evidence="9" id="KW-0325">Glycoprotein</keyword>
<dbReference type="AlphaFoldDB" id="A0AAN9UQ16"/>
<evidence type="ECO:0000256" key="9">
    <source>
        <dbReference type="ARBA" id="ARBA00023180"/>
    </source>
</evidence>
<accession>A0AAN9UQ16</accession>
<sequence length="749" mass="82132">MFFAKFYGKQPQPEPQPQPQEASWPSVPPSLHHESFEVDEDKRPAPGATSFRPHYDAGNVTPYLGLRSRLSQVPMNRWTVLLLLVLARLLILLASLHTNLVNAKQDALSACTKVEDIGSSMASMPHYLSAGVDQLAADGITKAVQGMVDILMMILTGVQELIFFFIEFEVGTFMCLCTALVNGVLNFAEFAINGTTALINDAVQDVAGAIETVVDEVIKAAHFVGAHELDPIKTDVAKLSDLQINTSSIVSSISNLNSKINYTEVQDVVQEAIAIPFDMVKRLLNESYGDWEFDQSVFPVAEKESLSFCSDNDTLDEFFEALFKIAANARTVAIVVLVLLAILACAFMAWWEVKRFNRQLEKSQVFANREPMDAVYMTGRPLTASAGIWISENLSRDAKRQVLIRWVIAYATTYTALFVLSLAIAGAFSCFCSWVVMRAIQKEAPALAAEVANFADEVVSSLEQVSTKWANDSNSVILSLQNDINDDVFGYVKNATTAVNNTINTFEEYMQEGLDTVFGDVPQLEKFMSSVIGCLITDKLDKVQEGLNWVTENAQVTLPRFPADIFSVGVNDSISGDSNLTSFLSSPSSSTTTDEIAGAVDDVIEMLRNSIIQEALISLVLFLIYIAYVFFAVAQAAIRCCLSDRVNEASGQDYPPSGNNGGPIPQSQPPRFPDFSGGAAVPETPVDAAVGVGHGDFANEKTAYTLRDSRDRFGSPTPQTGHWRQSERGWIDSDKKDGSETPKQPYWHL</sequence>
<evidence type="ECO:0000256" key="7">
    <source>
        <dbReference type="ARBA" id="ARBA00022989"/>
    </source>
</evidence>
<feature type="transmembrane region" description="Helical" evidence="10">
    <location>
        <begin position="616"/>
        <end position="638"/>
    </location>
</feature>
<dbReference type="EMBL" id="JAJSPL020000003">
    <property type="protein sequence ID" value="KAK7747914.1"/>
    <property type="molecule type" value="Genomic_DNA"/>
</dbReference>
<protein>
    <recommendedName>
        <fullName evidence="10">Plasma membrane fusion protein PRM1</fullName>
    </recommendedName>
</protein>
<evidence type="ECO:0000313" key="13">
    <source>
        <dbReference type="Proteomes" id="UP001320245"/>
    </source>
</evidence>
<evidence type="ECO:0000313" key="12">
    <source>
        <dbReference type="EMBL" id="KAK7747914.1"/>
    </source>
</evidence>
<comment type="subcellular location">
    <subcellularLocation>
        <location evidence="2 10">Cell membrane</location>
        <topology evidence="2 10">Multi-pass membrane protein</topology>
    </subcellularLocation>
</comment>
<feature type="compositionally biased region" description="Basic and acidic residues" evidence="11">
    <location>
        <begin position="31"/>
        <end position="44"/>
    </location>
</feature>
<feature type="region of interest" description="Disordered" evidence="11">
    <location>
        <begin position="652"/>
        <end position="680"/>
    </location>
</feature>
<evidence type="ECO:0000256" key="5">
    <source>
        <dbReference type="ARBA" id="ARBA00022692"/>
    </source>
</evidence>
<feature type="transmembrane region" description="Helical" evidence="10">
    <location>
        <begin position="78"/>
        <end position="96"/>
    </location>
</feature>